<keyword evidence="2" id="KW-1185">Reference proteome</keyword>
<protein>
    <submittedName>
        <fullName evidence="1">Uncharacterized protein</fullName>
    </submittedName>
</protein>
<evidence type="ECO:0000313" key="1">
    <source>
        <dbReference type="EMBL" id="UQC83434.1"/>
    </source>
</evidence>
<accession>A0A9Q8STT3</accession>
<name>A0A9Q8STT3_9PEZI</name>
<dbReference type="AlphaFoldDB" id="A0A9Q8STT3"/>
<reference evidence="1" key="1">
    <citation type="journal article" date="2021" name="Mol. Plant Microbe Interact.">
        <title>Complete Genome Sequence of the Plant-Pathogenic Fungus Colletotrichum lupini.</title>
        <authorList>
            <person name="Baroncelli R."/>
            <person name="Pensec F."/>
            <person name="Da Lio D."/>
            <person name="Boufleur T."/>
            <person name="Vicente I."/>
            <person name="Sarrocco S."/>
            <person name="Picot A."/>
            <person name="Baraldi E."/>
            <person name="Sukno S."/>
            <person name="Thon M."/>
            <person name="Le Floch G."/>
        </authorList>
    </citation>
    <scope>NUCLEOTIDE SEQUENCE</scope>
    <source>
        <strain evidence="1">IMI 504893</strain>
    </source>
</reference>
<dbReference type="EMBL" id="CP019476">
    <property type="protein sequence ID" value="UQC83434.1"/>
    <property type="molecule type" value="Genomic_DNA"/>
</dbReference>
<organism evidence="1 2">
    <name type="scientific">Colletotrichum lupini</name>
    <dbReference type="NCBI Taxonomy" id="145971"/>
    <lineage>
        <taxon>Eukaryota</taxon>
        <taxon>Fungi</taxon>
        <taxon>Dikarya</taxon>
        <taxon>Ascomycota</taxon>
        <taxon>Pezizomycotina</taxon>
        <taxon>Sordariomycetes</taxon>
        <taxon>Hypocreomycetidae</taxon>
        <taxon>Glomerellales</taxon>
        <taxon>Glomerellaceae</taxon>
        <taxon>Colletotrichum</taxon>
        <taxon>Colletotrichum acutatum species complex</taxon>
    </lineage>
</organism>
<dbReference type="GeneID" id="73342920"/>
<dbReference type="Proteomes" id="UP000830671">
    <property type="component" value="Chromosome 4"/>
</dbReference>
<proteinExistence type="predicted"/>
<gene>
    <name evidence="1" type="ORF">CLUP02_08929</name>
</gene>
<dbReference type="KEGG" id="clup:CLUP02_08929"/>
<dbReference type="RefSeq" id="XP_049145053.1">
    <property type="nucleotide sequence ID" value="XM_049287910.1"/>
</dbReference>
<evidence type="ECO:0000313" key="2">
    <source>
        <dbReference type="Proteomes" id="UP000830671"/>
    </source>
</evidence>
<sequence length="164" mass="18609">MSLVISRSRHSAMPSRPGGGRLIVVKSCSMVATTTGQSKQISDQQMGMRICRQQHVEELHGEECQFSETVSAQTWKLERALLCLNRLFACVIKFPFVNKVIPWGIGYMERKQDEEASMTASKERSGKKTSMISVNEYVRMTFLDVKIRPPVSHHFQMPFEAIAI</sequence>